<evidence type="ECO:0000256" key="1">
    <source>
        <dbReference type="SAM" id="Coils"/>
    </source>
</evidence>
<sequence length="145" mass="16839">MEEQIKDLQVRVEEAGAANLPKGERTLENFQQQIRELQLDLDKKRQRNSEVLKTVRNCKERVLELELKVAEDRKSHDALQGVIDTLQQTVKTFRKQCEEVDAIAAEHLSKYSRVQQQLEDAEQRAERAENVADKLREKNRNADSA</sequence>
<gene>
    <name evidence="3" type="ORF">JTE90_020919</name>
</gene>
<keyword evidence="1" id="KW-0175">Coiled coil</keyword>
<evidence type="ECO:0000313" key="3">
    <source>
        <dbReference type="EMBL" id="KAG8198094.1"/>
    </source>
</evidence>
<dbReference type="AlphaFoldDB" id="A0AAV6VNF8"/>
<feature type="region of interest" description="Disordered" evidence="2">
    <location>
        <begin position="119"/>
        <end position="145"/>
    </location>
</feature>
<organism evidence="3 4">
    <name type="scientific">Oedothorax gibbosus</name>
    <dbReference type="NCBI Taxonomy" id="931172"/>
    <lineage>
        <taxon>Eukaryota</taxon>
        <taxon>Metazoa</taxon>
        <taxon>Ecdysozoa</taxon>
        <taxon>Arthropoda</taxon>
        <taxon>Chelicerata</taxon>
        <taxon>Arachnida</taxon>
        <taxon>Araneae</taxon>
        <taxon>Araneomorphae</taxon>
        <taxon>Entelegynae</taxon>
        <taxon>Araneoidea</taxon>
        <taxon>Linyphiidae</taxon>
        <taxon>Erigoninae</taxon>
        <taxon>Oedothorax</taxon>
    </lineage>
</organism>
<feature type="compositionally biased region" description="Basic and acidic residues" evidence="2">
    <location>
        <begin position="121"/>
        <end position="145"/>
    </location>
</feature>
<dbReference type="EMBL" id="JAFNEN010000044">
    <property type="protein sequence ID" value="KAG8198094.1"/>
    <property type="molecule type" value="Genomic_DNA"/>
</dbReference>
<reference evidence="3 4" key="1">
    <citation type="journal article" date="2022" name="Nat. Ecol. Evol.">
        <title>A masculinizing supergene underlies an exaggerated male reproductive morph in a spider.</title>
        <authorList>
            <person name="Hendrickx F."/>
            <person name="De Corte Z."/>
            <person name="Sonet G."/>
            <person name="Van Belleghem S.M."/>
            <person name="Kostlbacher S."/>
            <person name="Vangestel C."/>
        </authorList>
    </citation>
    <scope>NUCLEOTIDE SEQUENCE [LARGE SCALE GENOMIC DNA]</scope>
    <source>
        <strain evidence="3">W744_W776</strain>
    </source>
</reference>
<dbReference type="Proteomes" id="UP000827092">
    <property type="component" value="Unassembled WGS sequence"/>
</dbReference>
<accession>A0AAV6VNF8</accession>
<protein>
    <submittedName>
        <fullName evidence="3">Uncharacterized protein</fullName>
    </submittedName>
</protein>
<feature type="coiled-coil region" evidence="1">
    <location>
        <begin position="20"/>
        <end position="54"/>
    </location>
</feature>
<name>A0AAV6VNF8_9ARAC</name>
<dbReference type="SUPFAM" id="SSF57997">
    <property type="entry name" value="Tropomyosin"/>
    <property type="match status" value="1"/>
</dbReference>
<proteinExistence type="predicted"/>
<keyword evidence="4" id="KW-1185">Reference proteome</keyword>
<dbReference type="Gene3D" id="1.10.287.1490">
    <property type="match status" value="1"/>
</dbReference>
<evidence type="ECO:0000256" key="2">
    <source>
        <dbReference type="SAM" id="MobiDB-lite"/>
    </source>
</evidence>
<comment type="caution">
    <text evidence="3">The sequence shown here is derived from an EMBL/GenBank/DDBJ whole genome shotgun (WGS) entry which is preliminary data.</text>
</comment>
<evidence type="ECO:0000313" key="4">
    <source>
        <dbReference type="Proteomes" id="UP000827092"/>
    </source>
</evidence>